<protein>
    <submittedName>
        <fullName evidence="10">ABC-type multidrug transport system ATPase and permease component</fullName>
    </submittedName>
</protein>
<evidence type="ECO:0000256" key="7">
    <source>
        <dbReference type="SAM" id="Phobius"/>
    </source>
</evidence>
<dbReference type="GO" id="GO:0015421">
    <property type="term" value="F:ABC-type oligopeptide transporter activity"/>
    <property type="evidence" value="ECO:0007669"/>
    <property type="project" value="TreeGrafter"/>
</dbReference>
<evidence type="ECO:0000256" key="1">
    <source>
        <dbReference type="ARBA" id="ARBA00004651"/>
    </source>
</evidence>
<dbReference type="eggNOG" id="COG1132">
    <property type="taxonomic scope" value="Bacteria"/>
</dbReference>
<dbReference type="PANTHER" id="PTHR43394:SF1">
    <property type="entry name" value="ATP-BINDING CASSETTE SUB-FAMILY B MEMBER 10, MITOCHONDRIAL"/>
    <property type="match status" value="1"/>
</dbReference>
<accession>G9WF94</accession>
<gene>
    <name evidence="10" type="ORF">OKIT_0703</name>
</gene>
<feature type="domain" description="ABC transporter" evidence="8">
    <location>
        <begin position="325"/>
        <end position="541"/>
    </location>
</feature>
<dbReference type="AlphaFoldDB" id="G9WF94"/>
<evidence type="ECO:0000256" key="4">
    <source>
        <dbReference type="ARBA" id="ARBA00022840"/>
    </source>
</evidence>
<organism evidence="10 11">
    <name type="scientific">Oenococcus kitaharae DSM 17330</name>
    <dbReference type="NCBI Taxonomy" id="1045004"/>
    <lineage>
        <taxon>Bacteria</taxon>
        <taxon>Bacillati</taxon>
        <taxon>Bacillota</taxon>
        <taxon>Bacilli</taxon>
        <taxon>Lactobacillales</taxon>
        <taxon>Lactobacillaceae</taxon>
        <taxon>Oenococcus</taxon>
    </lineage>
</organism>
<evidence type="ECO:0000256" key="3">
    <source>
        <dbReference type="ARBA" id="ARBA00022741"/>
    </source>
</evidence>
<dbReference type="HOGENOM" id="CLU_000604_84_3_9"/>
<dbReference type="CDD" id="cd03228">
    <property type="entry name" value="ABCC_MRP_Like"/>
    <property type="match status" value="1"/>
</dbReference>
<feature type="domain" description="ABC transmembrane type-1" evidence="9">
    <location>
        <begin position="19"/>
        <end position="285"/>
    </location>
</feature>
<evidence type="ECO:0000313" key="11">
    <source>
        <dbReference type="Proteomes" id="UP000004959"/>
    </source>
</evidence>
<dbReference type="PATRIC" id="fig|1045004.4.peg.704"/>
<dbReference type="InterPro" id="IPR036640">
    <property type="entry name" value="ABC1_TM_sf"/>
</dbReference>
<dbReference type="InterPro" id="IPR003439">
    <property type="entry name" value="ABC_transporter-like_ATP-bd"/>
</dbReference>
<dbReference type="InterPro" id="IPR039421">
    <property type="entry name" value="Type_1_exporter"/>
</dbReference>
<dbReference type="GO" id="GO:0005524">
    <property type="term" value="F:ATP binding"/>
    <property type="evidence" value="ECO:0007669"/>
    <property type="project" value="UniProtKB-KW"/>
</dbReference>
<evidence type="ECO:0000259" key="8">
    <source>
        <dbReference type="PROSITE" id="PS50893"/>
    </source>
</evidence>
<dbReference type="PROSITE" id="PS00211">
    <property type="entry name" value="ABC_TRANSPORTER_1"/>
    <property type="match status" value="1"/>
</dbReference>
<dbReference type="Proteomes" id="UP000004959">
    <property type="component" value="Chromosome"/>
</dbReference>
<dbReference type="EMBL" id="AFVZ01000001">
    <property type="protein sequence ID" value="EHN58814.1"/>
    <property type="molecule type" value="Genomic_DNA"/>
</dbReference>
<comment type="subcellular location">
    <subcellularLocation>
        <location evidence="1">Cell membrane</location>
        <topology evidence="1">Multi-pass membrane protein</topology>
    </subcellularLocation>
</comment>
<dbReference type="SUPFAM" id="SSF90123">
    <property type="entry name" value="ABC transporter transmembrane region"/>
    <property type="match status" value="1"/>
</dbReference>
<keyword evidence="2 7" id="KW-0812">Transmembrane</keyword>
<dbReference type="InterPro" id="IPR003593">
    <property type="entry name" value="AAA+_ATPase"/>
</dbReference>
<dbReference type="RefSeq" id="WP_007745359.1">
    <property type="nucleotide sequence ID" value="NZ_CM001398.1"/>
</dbReference>
<dbReference type="GO" id="GO:0016887">
    <property type="term" value="F:ATP hydrolysis activity"/>
    <property type="evidence" value="ECO:0007669"/>
    <property type="project" value="InterPro"/>
</dbReference>
<sequence>MNLTQYLREFSKQNGFLSAFLVLRDFVLMLAGLASANALTALVHLHLQSFLIWMLLEIAAYTFYCFSLYIQDYYSSKIIQRMDTAIRRDIAKRISQSSYQDYHARNDAVYTSWMTNDINTINQNGFNNFYDLVDNTANIVFGAAALLFYHYSFIVTVAMLSVATLLAPNVFKKRLDRTSLEMTQGSEKLTDQLTDTLEGFNPLYMMNLTRRIVAKVLTASDHLADKNNHYAKIYGTMSASVNGISVASQLIVVIQTGILVFLKLIPIGSIVATENFAGSVFSGITGNSQTLIAMKATRPIFDKFRQLPVQQQQSSRSAATLQQSIQLKDVSFSYKNQPILKQANLVLEKGHKYALIGPSGAGKSTLLNLLNTKLTDYQGSLLFDHDNYQNLSSASIREQIYYLDQDPYIFNDSLANNITMGQEIGDDLLNHAVEEAGLQPLIDQLPDGLATQLSHDGADLSGGQKQRIVLARGLLSGRSIFLVDEGTSALDRKSADQIEDSLIHNPRITLLMVTHHLRTATAEHLDQIYILQDHHVCLKTI</sequence>
<keyword evidence="4" id="KW-0067">ATP-binding</keyword>
<dbReference type="InterPro" id="IPR027417">
    <property type="entry name" value="P-loop_NTPase"/>
</dbReference>
<dbReference type="InterPro" id="IPR017871">
    <property type="entry name" value="ABC_transporter-like_CS"/>
</dbReference>
<comment type="caution">
    <text evidence="10">The sequence shown here is derived from an EMBL/GenBank/DDBJ whole genome shotgun (WGS) entry which is preliminary data.</text>
</comment>
<feature type="transmembrane region" description="Helical" evidence="7">
    <location>
        <begin position="20"/>
        <end position="43"/>
    </location>
</feature>
<evidence type="ECO:0000256" key="6">
    <source>
        <dbReference type="ARBA" id="ARBA00023136"/>
    </source>
</evidence>
<dbReference type="OrthoDB" id="95687at2"/>
<evidence type="ECO:0000259" key="9">
    <source>
        <dbReference type="PROSITE" id="PS50929"/>
    </source>
</evidence>
<keyword evidence="11" id="KW-1185">Reference proteome</keyword>
<reference evidence="10 11" key="1">
    <citation type="journal article" date="2012" name="PLoS ONE">
        <title>Functional divergence in the genus oenococcus as predicted by genome sequencing of the newly-described species, Oenococcus kitaharae.</title>
        <authorList>
            <person name="Borneman A.R."/>
            <person name="McCarthy J.M."/>
            <person name="Chambers P.J."/>
            <person name="Bartowsky E.J."/>
        </authorList>
    </citation>
    <scope>NUCLEOTIDE SEQUENCE [LARGE SCALE GENOMIC DNA]</scope>
    <source>
        <strain evidence="11">DSM17330</strain>
    </source>
</reference>
<dbReference type="Pfam" id="PF00005">
    <property type="entry name" value="ABC_tran"/>
    <property type="match status" value="1"/>
</dbReference>
<evidence type="ECO:0000313" key="10">
    <source>
        <dbReference type="EMBL" id="EHN58814.1"/>
    </source>
</evidence>
<name>G9WF94_9LACO</name>
<dbReference type="GO" id="GO:0005886">
    <property type="term" value="C:plasma membrane"/>
    <property type="evidence" value="ECO:0007669"/>
    <property type="project" value="UniProtKB-SubCell"/>
</dbReference>
<keyword evidence="6 7" id="KW-0472">Membrane</keyword>
<dbReference type="SMART" id="SM00382">
    <property type="entry name" value="AAA"/>
    <property type="match status" value="1"/>
</dbReference>
<dbReference type="SUPFAM" id="SSF52540">
    <property type="entry name" value="P-loop containing nucleoside triphosphate hydrolases"/>
    <property type="match status" value="1"/>
</dbReference>
<evidence type="ECO:0000256" key="5">
    <source>
        <dbReference type="ARBA" id="ARBA00022989"/>
    </source>
</evidence>
<feature type="transmembrane region" description="Helical" evidence="7">
    <location>
        <begin position="139"/>
        <end position="167"/>
    </location>
</feature>
<proteinExistence type="predicted"/>
<evidence type="ECO:0000256" key="2">
    <source>
        <dbReference type="ARBA" id="ARBA00022692"/>
    </source>
</evidence>
<dbReference type="Pfam" id="PF00664">
    <property type="entry name" value="ABC_membrane"/>
    <property type="match status" value="1"/>
</dbReference>
<keyword evidence="5 7" id="KW-1133">Transmembrane helix</keyword>
<dbReference type="Gene3D" id="3.40.50.300">
    <property type="entry name" value="P-loop containing nucleotide triphosphate hydrolases"/>
    <property type="match status" value="1"/>
</dbReference>
<dbReference type="PANTHER" id="PTHR43394">
    <property type="entry name" value="ATP-DEPENDENT PERMEASE MDL1, MITOCHONDRIAL"/>
    <property type="match status" value="1"/>
</dbReference>
<dbReference type="Gene3D" id="1.20.1560.10">
    <property type="entry name" value="ABC transporter type 1, transmembrane domain"/>
    <property type="match status" value="1"/>
</dbReference>
<keyword evidence="3" id="KW-0547">Nucleotide-binding</keyword>
<dbReference type="PROSITE" id="PS50929">
    <property type="entry name" value="ABC_TM1F"/>
    <property type="match status" value="1"/>
</dbReference>
<dbReference type="InterPro" id="IPR011527">
    <property type="entry name" value="ABC1_TM_dom"/>
</dbReference>
<feature type="transmembrane region" description="Helical" evidence="7">
    <location>
        <begin position="50"/>
        <end position="70"/>
    </location>
</feature>
<dbReference type="PROSITE" id="PS50893">
    <property type="entry name" value="ABC_TRANSPORTER_2"/>
    <property type="match status" value="1"/>
</dbReference>